<evidence type="ECO:0000313" key="2">
    <source>
        <dbReference type="EMBL" id="RJE17626.1"/>
    </source>
</evidence>
<gene>
    <name evidence="2" type="ORF">PHISCL_10037</name>
</gene>
<protein>
    <submittedName>
        <fullName evidence="2">FAD binding domain protein</fullName>
    </submittedName>
</protein>
<dbReference type="OrthoDB" id="415825at2759"/>
<dbReference type="GO" id="GO:0005737">
    <property type="term" value="C:cytoplasm"/>
    <property type="evidence" value="ECO:0007669"/>
    <property type="project" value="TreeGrafter"/>
</dbReference>
<dbReference type="GO" id="GO:0000246">
    <property type="term" value="F:Delta24(24-1) sterol reductase activity"/>
    <property type="evidence" value="ECO:0007669"/>
    <property type="project" value="TreeGrafter"/>
</dbReference>
<dbReference type="PANTHER" id="PTHR10801">
    <property type="entry name" value="24-DEHYDROCHOLESTEROL REDUCTASE"/>
    <property type="match status" value="1"/>
</dbReference>
<sequence length="141" mass="16477">MAASEFLDWLGESQNFGCYPIWVCPFKNSPGVMESGHAAGGDGYLMNFGLWAPSTHNRRDFIAQNRRLEQKVHSLNGKKWLYAHAYYTEDEFWSIYDKKRYDKLRSQYNANYLPDLYQKVRVDLDVPDEQPGIVARVKNFL</sequence>
<keyword evidence="3" id="KW-1185">Reference proteome</keyword>
<dbReference type="GO" id="GO:0016020">
    <property type="term" value="C:membrane"/>
    <property type="evidence" value="ECO:0007669"/>
    <property type="project" value="TreeGrafter"/>
</dbReference>
<keyword evidence="1" id="KW-0560">Oxidoreductase</keyword>
<dbReference type="GO" id="GO:0008202">
    <property type="term" value="P:steroid metabolic process"/>
    <property type="evidence" value="ECO:0007669"/>
    <property type="project" value="TreeGrafter"/>
</dbReference>
<evidence type="ECO:0000313" key="3">
    <source>
        <dbReference type="Proteomes" id="UP000266188"/>
    </source>
</evidence>
<evidence type="ECO:0000256" key="1">
    <source>
        <dbReference type="ARBA" id="ARBA00023002"/>
    </source>
</evidence>
<proteinExistence type="predicted"/>
<dbReference type="EMBL" id="MVGC01000802">
    <property type="protein sequence ID" value="RJE17626.1"/>
    <property type="molecule type" value="Genomic_DNA"/>
</dbReference>
<dbReference type="STRING" id="2070753.A0A3A2Z437"/>
<organism evidence="2 3">
    <name type="scientific">Aspergillus sclerotialis</name>
    <dbReference type="NCBI Taxonomy" id="2070753"/>
    <lineage>
        <taxon>Eukaryota</taxon>
        <taxon>Fungi</taxon>
        <taxon>Dikarya</taxon>
        <taxon>Ascomycota</taxon>
        <taxon>Pezizomycotina</taxon>
        <taxon>Eurotiomycetes</taxon>
        <taxon>Eurotiomycetidae</taxon>
        <taxon>Eurotiales</taxon>
        <taxon>Aspergillaceae</taxon>
        <taxon>Aspergillus</taxon>
        <taxon>Aspergillus subgen. Polypaecilum</taxon>
    </lineage>
</organism>
<dbReference type="Proteomes" id="UP000266188">
    <property type="component" value="Unassembled WGS sequence"/>
</dbReference>
<dbReference type="PANTHER" id="PTHR10801:SF0">
    <property type="entry name" value="DELTA(24)-STEROL REDUCTASE"/>
    <property type="match status" value="1"/>
</dbReference>
<reference evidence="3" key="1">
    <citation type="submission" date="2017-02" db="EMBL/GenBank/DDBJ databases">
        <authorList>
            <person name="Tafer H."/>
            <person name="Lopandic K."/>
        </authorList>
    </citation>
    <scope>NUCLEOTIDE SEQUENCE [LARGE SCALE GENOMIC DNA]</scope>
    <source>
        <strain evidence="3">CBS 366.77</strain>
    </source>
</reference>
<dbReference type="AlphaFoldDB" id="A0A3A2Z437"/>
<comment type="caution">
    <text evidence="2">The sequence shown here is derived from an EMBL/GenBank/DDBJ whole genome shotgun (WGS) entry which is preliminary data.</text>
</comment>
<accession>A0A3A2Z437</accession>
<name>A0A3A2Z437_9EURO</name>
<dbReference type="InterPro" id="IPR040165">
    <property type="entry name" value="Diminuto-like"/>
</dbReference>